<dbReference type="EMBL" id="NEDP02001345">
    <property type="protein sequence ID" value="OWF53424.1"/>
    <property type="molecule type" value="Genomic_DNA"/>
</dbReference>
<protein>
    <recommendedName>
        <fullName evidence="13">tRNA (guanine(10)-N(2))-methyltransferase TRMT11</fullName>
        <ecNumber evidence="12">2.1.1.214</ecNumber>
    </recommendedName>
    <alternativeName>
        <fullName evidence="14">tRNA methyltransferase 11 homolog</fullName>
    </alternativeName>
</protein>
<reference evidence="19 20" key="1">
    <citation type="journal article" date="2017" name="Nat. Ecol. Evol.">
        <title>Scallop genome provides insights into evolution of bilaterian karyotype and development.</title>
        <authorList>
            <person name="Wang S."/>
            <person name="Zhang J."/>
            <person name="Jiao W."/>
            <person name="Li J."/>
            <person name="Xun X."/>
            <person name="Sun Y."/>
            <person name="Guo X."/>
            <person name="Huan P."/>
            <person name="Dong B."/>
            <person name="Zhang L."/>
            <person name="Hu X."/>
            <person name="Sun X."/>
            <person name="Wang J."/>
            <person name="Zhao C."/>
            <person name="Wang Y."/>
            <person name="Wang D."/>
            <person name="Huang X."/>
            <person name="Wang R."/>
            <person name="Lv J."/>
            <person name="Li Y."/>
            <person name="Zhang Z."/>
            <person name="Liu B."/>
            <person name="Lu W."/>
            <person name="Hui Y."/>
            <person name="Liang J."/>
            <person name="Zhou Z."/>
            <person name="Hou R."/>
            <person name="Li X."/>
            <person name="Liu Y."/>
            <person name="Li H."/>
            <person name="Ning X."/>
            <person name="Lin Y."/>
            <person name="Zhao L."/>
            <person name="Xing Q."/>
            <person name="Dou J."/>
            <person name="Li Y."/>
            <person name="Mao J."/>
            <person name="Guo H."/>
            <person name="Dou H."/>
            <person name="Li T."/>
            <person name="Mu C."/>
            <person name="Jiang W."/>
            <person name="Fu Q."/>
            <person name="Fu X."/>
            <person name="Miao Y."/>
            <person name="Liu J."/>
            <person name="Yu Q."/>
            <person name="Li R."/>
            <person name="Liao H."/>
            <person name="Li X."/>
            <person name="Kong Y."/>
            <person name="Jiang Z."/>
            <person name="Chourrout D."/>
            <person name="Li R."/>
            <person name="Bao Z."/>
        </authorList>
    </citation>
    <scope>NUCLEOTIDE SEQUENCE [LARGE SCALE GENOMIC DNA]</scope>
    <source>
        <strain evidence="19 20">PY_sf001</strain>
    </source>
</reference>
<dbReference type="OrthoDB" id="296065at2759"/>
<dbReference type="Gene3D" id="3.40.50.150">
    <property type="entry name" value="Vaccinia Virus protein VP39"/>
    <property type="match status" value="1"/>
</dbReference>
<evidence type="ECO:0000256" key="11">
    <source>
        <dbReference type="ARBA" id="ARBA00065434"/>
    </source>
</evidence>
<evidence type="ECO:0000313" key="19">
    <source>
        <dbReference type="EMBL" id="OWF53424.1"/>
    </source>
</evidence>
<comment type="similarity">
    <text evidence="15">Belongs to the class I-like SAM-binding methyltransferase superfamily. TRM11 methyltransferase family.</text>
</comment>
<evidence type="ECO:0000256" key="7">
    <source>
        <dbReference type="ARBA" id="ARBA00022694"/>
    </source>
</evidence>
<evidence type="ECO:0000259" key="17">
    <source>
        <dbReference type="Pfam" id="PF01170"/>
    </source>
</evidence>
<keyword evidence="8 15" id="KW-0694">RNA-binding</keyword>
<organism evidence="19 20">
    <name type="scientific">Mizuhopecten yessoensis</name>
    <name type="common">Japanese scallop</name>
    <name type="synonym">Patinopecten yessoensis</name>
    <dbReference type="NCBI Taxonomy" id="6573"/>
    <lineage>
        <taxon>Eukaryota</taxon>
        <taxon>Metazoa</taxon>
        <taxon>Spiralia</taxon>
        <taxon>Lophotrochozoa</taxon>
        <taxon>Mollusca</taxon>
        <taxon>Bivalvia</taxon>
        <taxon>Autobranchia</taxon>
        <taxon>Pteriomorphia</taxon>
        <taxon>Pectinida</taxon>
        <taxon>Pectinoidea</taxon>
        <taxon>Pectinidae</taxon>
        <taxon>Mizuhopecten</taxon>
    </lineage>
</organism>
<dbReference type="GO" id="GO:0032259">
    <property type="term" value="P:methylation"/>
    <property type="evidence" value="ECO:0007669"/>
    <property type="project" value="UniProtKB-UniRule"/>
</dbReference>
<keyword evidence="6 15" id="KW-0949">S-adenosyl-L-methionine</keyword>
<feature type="domain" description="Ribosomal RNA large subunit methyltransferase K/L-like methyltransferase" evidence="17">
    <location>
        <begin position="198"/>
        <end position="327"/>
    </location>
</feature>
<evidence type="ECO:0000256" key="13">
    <source>
        <dbReference type="ARBA" id="ARBA00067484"/>
    </source>
</evidence>
<feature type="compositionally biased region" description="Basic and acidic residues" evidence="16">
    <location>
        <begin position="455"/>
        <end position="464"/>
    </location>
</feature>
<dbReference type="InterPro" id="IPR002052">
    <property type="entry name" value="DNA_methylase_N6_adenine_CS"/>
</dbReference>
<dbReference type="GO" id="GO:0005737">
    <property type="term" value="C:cytoplasm"/>
    <property type="evidence" value="ECO:0007669"/>
    <property type="project" value="UniProtKB-SubCell"/>
</dbReference>
<keyword evidence="4 15" id="KW-0489">Methyltransferase</keyword>
<dbReference type="PROSITE" id="PS00092">
    <property type="entry name" value="N6_MTASE"/>
    <property type="match status" value="1"/>
</dbReference>
<evidence type="ECO:0000256" key="8">
    <source>
        <dbReference type="ARBA" id="ARBA00022884"/>
    </source>
</evidence>
<comment type="function">
    <text evidence="10">Catalytic subunit of the TRMT11-TRM112 methyltransferase complex, that specifically mediates the S-adenosyl-L-methionine-dependent N(2)-methylation of guanosine nucleotide at position 10 (m2G10) in tRNAs. This is one of the major tRNA (guanine-N(2))-methyltransferases.</text>
</comment>
<name>A0A210QXH0_MIZYE</name>
<feature type="compositionally biased region" description="Polar residues" evidence="16">
    <location>
        <begin position="478"/>
        <end position="487"/>
    </location>
</feature>
<comment type="subcellular location">
    <subcellularLocation>
        <location evidence="1">Cytoplasm</location>
    </subcellularLocation>
</comment>
<dbReference type="PIRSF" id="PIRSF017259">
    <property type="entry name" value="tRNA_mtfrase_TRM11"/>
    <property type="match status" value="1"/>
</dbReference>
<dbReference type="Proteomes" id="UP000242188">
    <property type="component" value="Unassembled WGS sequence"/>
</dbReference>
<dbReference type="AlphaFoldDB" id="A0A210QXH0"/>
<evidence type="ECO:0000256" key="6">
    <source>
        <dbReference type="ARBA" id="ARBA00022691"/>
    </source>
</evidence>
<keyword evidence="3 15" id="KW-0820">tRNA-binding</keyword>
<evidence type="ECO:0000256" key="14">
    <source>
        <dbReference type="ARBA" id="ARBA00075308"/>
    </source>
</evidence>
<evidence type="ECO:0000256" key="1">
    <source>
        <dbReference type="ARBA" id="ARBA00004496"/>
    </source>
</evidence>
<feature type="domain" description="tRNA (guanine(10)-N(2))-methyltransferase TRMT11 N-terminal" evidence="18">
    <location>
        <begin position="13"/>
        <end position="187"/>
    </location>
</feature>
<dbReference type="InterPro" id="IPR016691">
    <property type="entry name" value="TRMT11"/>
</dbReference>
<dbReference type="Pfam" id="PF25904">
    <property type="entry name" value="Tmrp11_N"/>
    <property type="match status" value="1"/>
</dbReference>
<proteinExistence type="inferred from homology"/>
<dbReference type="GO" id="GO:0160102">
    <property type="term" value="F:tRNA (guanine(10)-N2)-methyltransferase activity"/>
    <property type="evidence" value="ECO:0007669"/>
    <property type="project" value="UniProtKB-EC"/>
</dbReference>
<comment type="caution">
    <text evidence="19">The sequence shown here is derived from an EMBL/GenBank/DDBJ whole genome shotgun (WGS) entry which is preliminary data.</text>
</comment>
<evidence type="ECO:0000256" key="16">
    <source>
        <dbReference type="SAM" id="MobiDB-lite"/>
    </source>
</evidence>
<evidence type="ECO:0000256" key="12">
    <source>
        <dbReference type="ARBA" id="ARBA00066937"/>
    </source>
</evidence>
<evidence type="ECO:0000256" key="2">
    <source>
        <dbReference type="ARBA" id="ARBA00022490"/>
    </source>
</evidence>
<gene>
    <name evidence="19" type="ORF">KP79_PYT23427</name>
</gene>
<feature type="region of interest" description="Disordered" evidence="16">
    <location>
        <begin position="451"/>
        <end position="487"/>
    </location>
</feature>
<dbReference type="Pfam" id="PF01170">
    <property type="entry name" value="UPF0020"/>
    <property type="match status" value="1"/>
</dbReference>
<dbReference type="GO" id="GO:0043527">
    <property type="term" value="C:tRNA methyltransferase complex"/>
    <property type="evidence" value="ECO:0007669"/>
    <property type="project" value="UniProtKB-ARBA"/>
</dbReference>
<dbReference type="GO" id="GO:0000049">
    <property type="term" value="F:tRNA binding"/>
    <property type="evidence" value="ECO:0007669"/>
    <property type="project" value="UniProtKB-UniRule"/>
</dbReference>
<comment type="catalytic activity">
    <reaction evidence="9">
        <text>guanosine(10) in tRNA + S-adenosyl-L-methionine = N(2)-methylguanosine(10) in tRNA + S-adenosyl-L-homocysteine + H(+)</text>
        <dbReference type="Rhea" id="RHEA:43128"/>
        <dbReference type="Rhea" id="RHEA-COMP:10355"/>
        <dbReference type="Rhea" id="RHEA-COMP:10357"/>
        <dbReference type="ChEBI" id="CHEBI:15378"/>
        <dbReference type="ChEBI" id="CHEBI:57856"/>
        <dbReference type="ChEBI" id="CHEBI:59789"/>
        <dbReference type="ChEBI" id="CHEBI:74269"/>
        <dbReference type="ChEBI" id="CHEBI:74481"/>
        <dbReference type="EC" id="2.1.1.214"/>
    </reaction>
    <physiologicalReaction direction="left-to-right" evidence="9">
        <dbReference type="Rhea" id="RHEA:43129"/>
    </physiologicalReaction>
</comment>
<dbReference type="InterPro" id="IPR000241">
    <property type="entry name" value="RlmKL-like_Mtase"/>
</dbReference>
<keyword evidence="7 15" id="KW-0819">tRNA processing</keyword>
<evidence type="ECO:0000256" key="3">
    <source>
        <dbReference type="ARBA" id="ARBA00022555"/>
    </source>
</evidence>
<comment type="subunit">
    <text evidence="11">Part of the heterodimeric TRMT11-TRM112 methyltransferase complex; this complex forms an active tRNA methyltransferase, where TRMT112 acts as an activator of the catalytic subunit TRMT11.</text>
</comment>
<dbReference type="PANTHER" id="PTHR13370:SF3">
    <property type="entry name" value="TRNA (GUANINE(10)-N2)-METHYLTRANSFERASE HOMOLOG"/>
    <property type="match status" value="1"/>
</dbReference>
<evidence type="ECO:0000259" key="18">
    <source>
        <dbReference type="Pfam" id="PF25904"/>
    </source>
</evidence>
<dbReference type="GO" id="GO:0008033">
    <property type="term" value="P:tRNA processing"/>
    <property type="evidence" value="ECO:0007669"/>
    <property type="project" value="UniProtKB-UniRule"/>
</dbReference>
<keyword evidence="2" id="KW-0963">Cytoplasm</keyword>
<accession>A0A210QXH0</accession>
<keyword evidence="5 15" id="KW-0808">Transferase</keyword>
<dbReference type="PANTHER" id="PTHR13370">
    <property type="entry name" value="RNA METHYLASE-RELATED"/>
    <property type="match status" value="1"/>
</dbReference>
<dbReference type="STRING" id="6573.A0A210QXH0"/>
<evidence type="ECO:0000256" key="9">
    <source>
        <dbReference type="ARBA" id="ARBA00050985"/>
    </source>
</evidence>
<evidence type="ECO:0000256" key="15">
    <source>
        <dbReference type="PROSITE-ProRule" id="PRU00959"/>
    </source>
</evidence>
<evidence type="ECO:0000256" key="10">
    <source>
        <dbReference type="ARBA" id="ARBA00056270"/>
    </source>
</evidence>
<dbReference type="PROSITE" id="PS51627">
    <property type="entry name" value="SAM_MT_TRM11"/>
    <property type="match status" value="1"/>
</dbReference>
<dbReference type="InterPro" id="IPR029063">
    <property type="entry name" value="SAM-dependent_MTases_sf"/>
</dbReference>
<dbReference type="SUPFAM" id="SSF53335">
    <property type="entry name" value="S-adenosyl-L-methionine-dependent methyltransferases"/>
    <property type="match status" value="1"/>
</dbReference>
<sequence>MAAPMRASRIRGNYLIQFAHQHTDFRIAELKALIDLFNVDIQWDEKSLGDESPYLKVKILSEEDVRKIGSRSVLIKNIIELWGHGGTYSELNESLRETNRNIMVPHFVKEKSFKFELDAFNKKLSHSYKLEMFQHLPQDVLAFQGDVSLDNPDEAFFLLEDYGPFGSQAPENPHQIYFGRQISEGQRDAIRKYTLQSRKFIANTSMDACLSLLMANIGQVKKDNLVIDPFVGTGSLLVACAHHGAYVMGTDINYLLLHARGKPSRAKQEKRESDESIQANLCQYGLGDFYLDAVIGDASKHRMWRQQPMFDAIITDPPYGVREKAKKVGTGVEDVKLSDDQKIGHVPHKVDYHLGQIFKDLLNFAAKFLHMGGRLVYWFPVYRRSYKEENIPTHPCLHRIANCEQALNCRISRRLITMEKVRPFEEIHESDNAQVEVDHYEDASFRQMYFHPRQSKGDNSKEQVENGELSIKGENDNIESTSLTENG</sequence>
<keyword evidence="20" id="KW-1185">Reference proteome</keyword>
<evidence type="ECO:0000256" key="4">
    <source>
        <dbReference type="ARBA" id="ARBA00022603"/>
    </source>
</evidence>
<evidence type="ECO:0000256" key="5">
    <source>
        <dbReference type="ARBA" id="ARBA00022679"/>
    </source>
</evidence>
<evidence type="ECO:0000313" key="20">
    <source>
        <dbReference type="Proteomes" id="UP000242188"/>
    </source>
</evidence>
<dbReference type="InterPro" id="IPR059073">
    <property type="entry name" value="TRMT11_N"/>
</dbReference>
<dbReference type="EC" id="2.1.1.214" evidence="12"/>